<name>A0AAQ3LDF6_9BACT</name>
<evidence type="ECO:0000256" key="2">
    <source>
        <dbReference type="ARBA" id="ARBA00022980"/>
    </source>
</evidence>
<keyword evidence="2 7" id="KW-0689">Ribosomal protein</keyword>
<sequence length="100" mass="11068">MSETATKNNYAATFILDTRNYQEPIETLIDSIKAALESEGAEVNNVENLGQKEFVRVTDKGFPAGIYVTFHFSGPGAAAEALKEKFRLDKTVNRILVQSK</sequence>
<comment type="function">
    <text evidence="4">Binds together with bS18 to 16S ribosomal RNA.</text>
</comment>
<dbReference type="InterPro" id="IPR014717">
    <property type="entry name" value="Transl_elong_EF1B/ribsomal_bS6"/>
</dbReference>
<dbReference type="Proteomes" id="UP001304300">
    <property type="component" value="Chromosome"/>
</dbReference>
<dbReference type="GO" id="GO:0019843">
    <property type="term" value="F:rRNA binding"/>
    <property type="evidence" value="ECO:0007669"/>
    <property type="project" value="InterPro"/>
</dbReference>
<proteinExistence type="inferred from homology"/>
<dbReference type="Gene3D" id="3.30.70.60">
    <property type="match status" value="1"/>
</dbReference>
<dbReference type="GO" id="GO:1990904">
    <property type="term" value="C:ribonucleoprotein complex"/>
    <property type="evidence" value="ECO:0007669"/>
    <property type="project" value="UniProtKB-KW"/>
</dbReference>
<dbReference type="EMBL" id="CP136920">
    <property type="protein sequence ID" value="WOO43685.1"/>
    <property type="molecule type" value="Genomic_DNA"/>
</dbReference>
<dbReference type="GO" id="GO:0005840">
    <property type="term" value="C:ribosome"/>
    <property type="evidence" value="ECO:0007669"/>
    <property type="project" value="UniProtKB-KW"/>
</dbReference>
<dbReference type="Pfam" id="PF01250">
    <property type="entry name" value="Ribosomal_S6"/>
    <property type="match status" value="1"/>
</dbReference>
<reference evidence="7 8" key="1">
    <citation type="submission" date="2023-10" db="EMBL/GenBank/DDBJ databases">
        <title>Rubellicoccus peritrichatus gen. nov., sp. nov., isolated from an algae of coral reef tank.</title>
        <authorList>
            <person name="Luo J."/>
        </authorList>
    </citation>
    <scope>NUCLEOTIDE SEQUENCE [LARGE SCALE GENOMIC DNA]</scope>
    <source>
        <strain evidence="7 8">CR14</strain>
    </source>
</reference>
<evidence type="ECO:0000313" key="7">
    <source>
        <dbReference type="EMBL" id="WOO43685.1"/>
    </source>
</evidence>
<keyword evidence="3" id="KW-0687">Ribonucleoprotein</keyword>
<dbReference type="InterPro" id="IPR000529">
    <property type="entry name" value="Ribosomal_bS6"/>
</dbReference>
<comment type="similarity">
    <text evidence="1">Belongs to the bacterial ribosomal protein bS6 family.</text>
</comment>
<dbReference type="CDD" id="cd00473">
    <property type="entry name" value="bS6"/>
    <property type="match status" value="1"/>
</dbReference>
<evidence type="ECO:0000313" key="8">
    <source>
        <dbReference type="Proteomes" id="UP001304300"/>
    </source>
</evidence>
<evidence type="ECO:0000256" key="5">
    <source>
        <dbReference type="ARBA" id="ARBA00035294"/>
    </source>
</evidence>
<gene>
    <name evidence="7" type="ORF">RZN69_11350</name>
</gene>
<organism evidence="7 8">
    <name type="scientific">Rubellicoccus peritrichatus</name>
    <dbReference type="NCBI Taxonomy" id="3080537"/>
    <lineage>
        <taxon>Bacteria</taxon>
        <taxon>Pseudomonadati</taxon>
        <taxon>Verrucomicrobiota</taxon>
        <taxon>Opitutia</taxon>
        <taxon>Puniceicoccales</taxon>
        <taxon>Cerasicoccaceae</taxon>
        <taxon>Rubellicoccus</taxon>
    </lineage>
</organism>
<evidence type="ECO:0000256" key="6">
    <source>
        <dbReference type="ARBA" id="ARBA00035520"/>
    </source>
</evidence>
<dbReference type="KEGG" id="puo:RZN69_11350"/>
<evidence type="ECO:0000256" key="1">
    <source>
        <dbReference type="ARBA" id="ARBA00009512"/>
    </source>
</evidence>
<protein>
    <recommendedName>
        <fullName evidence="5">Small ribosomal subunit protein bS6</fullName>
    </recommendedName>
    <alternativeName>
        <fullName evidence="6">30S ribosomal protein S6</fullName>
    </alternativeName>
</protein>
<keyword evidence="8" id="KW-1185">Reference proteome</keyword>
<dbReference type="GO" id="GO:0003735">
    <property type="term" value="F:structural constituent of ribosome"/>
    <property type="evidence" value="ECO:0007669"/>
    <property type="project" value="InterPro"/>
</dbReference>
<evidence type="ECO:0000256" key="3">
    <source>
        <dbReference type="ARBA" id="ARBA00023274"/>
    </source>
</evidence>
<dbReference type="InterPro" id="IPR020814">
    <property type="entry name" value="Ribosomal_S6_plastid/chlpt"/>
</dbReference>
<dbReference type="AlphaFoldDB" id="A0AAQ3LDF6"/>
<evidence type="ECO:0000256" key="4">
    <source>
        <dbReference type="ARBA" id="ARBA00035104"/>
    </source>
</evidence>
<dbReference type="GO" id="GO:0006412">
    <property type="term" value="P:translation"/>
    <property type="evidence" value="ECO:0007669"/>
    <property type="project" value="InterPro"/>
</dbReference>
<dbReference type="InterPro" id="IPR035980">
    <property type="entry name" value="Ribosomal_bS6_sf"/>
</dbReference>
<dbReference type="RefSeq" id="WP_317836278.1">
    <property type="nucleotide sequence ID" value="NZ_CP136920.1"/>
</dbReference>
<accession>A0AAQ3LDF6</accession>
<dbReference type="SUPFAM" id="SSF54995">
    <property type="entry name" value="Ribosomal protein S6"/>
    <property type="match status" value="1"/>
</dbReference>